<dbReference type="EMBL" id="CDMY01000246">
    <property type="protein sequence ID" value="CEL96782.1"/>
    <property type="molecule type" value="Genomic_DNA"/>
</dbReference>
<dbReference type="GO" id="GO:0019239">
    <property type="term" value="F:deaminase activity"/>
    <property type="evidence" value="ECO:0007669"/>
    <property type="project" value="TreeGrafter"/>
</dbReference>
<dbReference type="GO" id="GO:0005739">
    <property type="term" value="C:mitochondrion"/>
    <property type="evidence" value="ECO:0007669"/>
    <property type="project" value="TreeGrafter"/>
</dbReference>
<dbReference type="AlphaFoldDB" id="A0A0G4EJR5"/>
<evidence type="ECO:0000313" key="3">
    <source>
        <dbReference type="Proteomes" id="UP000041254"/>
    </source>
</evidence>
<dbReference type="PhylomeDB" id="A0A0G4EJR5"/>
<protein>
    <submittedName>
        <fullName evidence="2">Uncharacterized protein</fullName>
    </submittedName>
</protein>
<dbReference type="Gene3D" id="3.30.1330.40">
    <property type="entry name" value="RutC-like"/>
    <property type="match status" value="1"/>
</dbReference>
<reference evidence="2 3" key="1">
    <citation type="submission" date="2014-11" db="EMBL/GenBank/DDBJ databases">
        <authorList>
            <person name="Zhu J."/>
            <person name="Qi W."/>
            <person name="Song R."/>
        </authorList>
    </citation>
    <scope>NUCLEOTIDE SEQUENCE [LARGE SCALE GENOMIC DNA]</scope>
</reference>
<dbReference type="NCBIfam" id="TIGR00004">
    <property type="entry name" value="Rid family detoxifying hydrolase"/>
    <property type="match status" value="1"/>
</dbReference>
<dbReference type="InterPro" id="IPR006056">
    <property type="entry name" value="RidA"/>
</dbReference>
<dbReference type="VEuPathDB" id="CryptoDB:Vbra_20400"/>
<dbReference type="PANTHER" id="PTHR11803:SF39">
    <property type="entry name" value="2-IMINOBUTANOATE_2-IMINOPROPANOATE DEAMINASE"/>
    <property type="match status" value="1"/>
</dbReference>
<dbReference type="PANTHER" id="PTHR11803">
    <property type="entry name" value="2-IMINOBUTANOATE/2-IMINOPROPANOATE DEAMINASE RIDA"/>
    <property type="match status" value="1"/>
</dbReference>
<evidence type="ECO:0000313" key="2">
    <source>
        <dbReference type="EMBL" id="CEL96782.1"/>
    </source>
</evidence>
<name>A0A0G4EJR5_VITBC</name>
<organism evidence="2 3">
    <name type="scientific">Vitrella brassicaformis (strain CCMP3155)</name>
    <dbReference type="NCBI Taxonomy" id="1169540"/>
    <lineage>
        <taxon>Eukaryota</taxon>
        <taxon>Sar</taxon>
        <taxon>Alveolata</taxon>
        <taxon>Colpodellida</taxon>
        <taxon>Vitrellaceae</taxon>
        <taxon>Vitrella</taxon>
    </lineage>
</organism>
<dbReference type="FunFam" id="3.30.1330.40:FF:000001">
    <property type="entry name" value="L-PSP family endoribonuclease"/>
    <property type="match status" value="1"/>
</dbReference>
<comment type="similarity">
    <text evidence="1">Belongs to the RutC family.</text>
</comment>
<gene>
    <name evidence="2" type="ORF">Vbra_20400</name>
</gene>
<dbReference type="InParanoid" id="A0A0G4EJR5"/>
<dbReference type="InterPro" id="IPR006175">
    <property type="entry name" value="YjgF/YER057c/UK114"/>
</dbReference>
<dbReference type="InterPro" id="IPR035959">
    <property type="entry name" value="RutC-like_sf"/>
</dbReference>
<dbReference type="SUPFAM" id="SSF55298">
    <property type="entry name" value="YjgF-like"/>
    <property type="match status" value="1"/>
</dbReference>
<dbReference type="OMA" id="RTHQCIK"/>
<dbReference type="Proteomes" id="UP000041254">
    <property type="component" value="Unassembled WGS sequence"/>
</dbReference>
<dbReference type="OrthoDB" id="309640at2759"/>
<dbReference type="Pfam" id="PF01042">
    <property type="entry name" value="Ribonuc_L-PSP"/>
    <property type="match status" value="1"/>
</dbReference>
<evidence type="ECO:0000256" key="1">
    <source>
        <dbReference type="ARBA" id="ARBA00010552"/>
    </source>
</evidence>
<proteinExistence type="inferred from homology"/>
<accession>A0A0G4EJR5</accession>
<sequence>MREVIKTANAPAAMGPYSQAIKANGMLFLAGQLGVKPDTADYESTTDVKVQAKQAFENMKAVLEAGGSDLEHVVKTTVLLTDMKDFVALNEVYSSFFPPDKAPPARTCYATKELPKKALVEVEAIAVLKE</sequence>
<dbReference type="GO" id="GO:0005829">
    <property type="term" value="C:cytosol"/>
    <property type="evidence" value="ECO:0007669"/>
    <property type="project" value="TreeGrafter"/>
</dbReference>
<dbReference type="STRING" id="1169540.A0A0G4EJR5"/>
<dbReference type="CDD" id="cd00448">
    <property type="entry name" value="YjgF_YER057c_UK114_family"/>
    <property type="match status" value="1"/>
</dbReference>
<keyword evidence="3" id="KW-1185">Reference proteome</keyword>